<feature type="compositionally biased region" description="Low complexity" evidence="1">
    <location>
        <begin position="114"/>
        <end position="125"/>
    </location>
</feature>
<dbReference type="AlphaFoldDB" id="A0AAN6GNW2"/>
<reference evidence="3" key="1">
    <citation type="journal article" date="2023" name="PhytoFront">
        <title>Draft Genome Resources of Seven Strains of Tilletia horrida, Causal Agent of Kernel Smut of Rice.</title>
        <authorList>
            <person name="Khanal S."/>
            <person name="Antony Babu S."/>
            <person name="Zhou X.G."/>
        </authorList>
    </citation>
    <scope>NUCLEOTIDE SEQUENCE</scope>
    <source>
        <strain evidence="3">TX6</strain>
    </source>
</reference>
<comment type="caution">
    <text evidence="3">The sequence shown here is derived from an EMBL/GenBank/DDBJ whole genome shotgun (WGS) entry which is preliminary data.</text>
</comment>
<evidence type="ECO:0000313" key="4">
    <source>
        <dbReference type="Proteomes" id="UP001176517"/>
    </source>
</evidence>
<sequence>MANPIISLLNSVLYLLKFFIATLTGVFASSTNSSKHLTAHVHTGRIVVYRGPSTYIPVSVLSDRTTSNLDDVQITLIQRGWIAGLFGWTVAKFLGNISDRGIDVTPESTKPWDSSSSAGQQASTQEQEEVSTSLSAPTLSSKQRLTIHKELDKLIASSDIPHKNKLSTLQIRIPVHSGDGYFRIKIKAKNNVVYTPTFRILSISLHSASIKGSSILPPTIVPELFIRTLSVAATTALWGLFPIAALLEKVLPAKWSRKMLGWLYKKLGVEKRQQDFMDKHGQKVVQAKRKTMETIPFASLGVRTDLELEKDAKVGRGGVAYVH</sequence>
<keyword evidence="4" id="KW-1185">Reference proteome</keyword>
<keyword evidence="2" id="KW-0732">Signal</keyword>
<proteinExistence type="predicted"/>
<feature type="chain" id="PRO_5042939773" evidence="2">
    <location>
        <begin position="29"/>
        <end position="323"/>
    </location>
</feature>
<protein>
    <submittedName>
        <fullName evidence="3">Uncharacterized protein</fullName>
    </submittedName>
</protein>
<feature type="signal peptide" evidence="2">
    <location>
        <begin position="1"/>
        <end position="28"/>
    </location>
</feature>
<evidence type="ECO:0000256" key="2">
    <source>
        <dbReference type="SAM" id="SignalP"/>
    </source>
</evidence>
<dbReference type="EMBL" id="JAPDMZ010000184">
    <property type="protein sequence ID" value="KAK0546690.1"/>
    <property type="molecule type" value="Genomic_DNA"/>
</dbReference>
<accession>A0AAN6GNW2</accession>
<evidence type="ECO:0000313" key="3">
    <source>
        <dbReference type="EMBL" id="KAK0546690.1"/>
    </source>
</evidence>
<organism evidence="3 4">
    <name type="scientific">Tilletia horrida</name>
    <dbReference type="NCBI Taxonomy" id="155126"/>
    <lineage>
        <taxon>Eukaryota</taxon>
        <taxon>Fungi</taxon>
        <taxon>Dikarya</taxon>
        <taxon>Basidiomycota</taxon>
        <taxon>Ustilaginomycotina</taxon>
        <taxon>Exobasidiomycetes</taxon>
        <taxon>Tilletiales</taxon>
        <taxon>Tilletiaceae</taxon>
        <taxon>Tilletia</taxon>
    </lineage>
</organism>
<name>A0AAN6GNW2_9BASI</name>
<evidence type="ECO:0000256" key="1">
    <source>
        <dbReference type="SAM" id="MobiDB-lite"/>
    </source>
</evidence>
<feature type="region of interest" description="Disordered" evidence="1">
    <location>
        <begin position="105"/>
        <end position="137"/>
    </location>
</feature>
<gene>
    <name evidence="3" type="ORF">OC846_005158</name>
</gene>
<dbReference type="Proteomes" id="UP001176517">
    <property type="component" value="Unassembled WGS sequence"/>
</dbReference>